<dbReference type="GO" id="GO:0000976">
    <property type="term" value="F:transcription cis-regulatory region binding"/>
    <property type="evidence" value="ECO:0007669"/>
    <property type="project" value="TreeGrafter"/>
</dbReference>
<dbReference type="SUPFAM" id="SSF53850">
    <property type="entry name" value="Periplasmic binding protein-like II"/>
    <property type="match status" value="1"/>
</dbReference>
<dbReference type="RefSeq" id="WP_048658915.1">
    <property type="nucleotide sequence ID" value="NZ_AP025477.1"/>
</dbReference>
<name>A0A4R3P2J6_9VIBR</name>
<comment type="caution">
    <text evidence="7">The sequence shown here is derived from an EMBL/GenBank/DDBJ whole genome shotgun (WGS) entry which is preliminary data.</text>
</comment>
<protein>
    <recommendedName>
        <fullName evidence="5">HTH lysR-type domain-containing protein</fullName>
    </recommendedName>
</protein>
<reference evidence="9" key="1">
    <citation type="submission" date="2014-06" db="EMBL/GenBank/DDBJ databases">
        <authorList>
            <person name="Le Roux Frederique"/>
        </authorList>
    </citation>
    <scope>NUCLEOTIDE SEQUENCE [LARGE SCALE GENOMIC DNA]</scope>
    <source>
        <strain evidence="9">J5-5</strain>
    </source>
</reference>
<dbReference type="EMBL" id="CCJX01000031">
    <property type="protein sequence ID" value="CDS96935.1"/>
    <property type="molecule type" value="Genomic_DNA"/>
</dbReference>
<dbReference type="InterPro" id="IPR036390">
    <property type="entry name" value="WH_DNA-bd_sf"/>
</dbReference>
<evidence type="ECO:0000256" key="2">
    <source>
        <dbReference type="ARBA" id="ARBA00023015"/>
    </source>
</evidence>
<evidence type="ECO:0000259" key="5">
    <source>
        <dbReference type="PROSITE" id="PS50931"/>
    </source>
</evidence>
<dbReference type="Gene3D" id="1.10.10.10">
    <property type="entry name" value="Winged helix-like DNA-binding domain superfamily/Winged helix DNA-binding domain"/>
    <property type="match status" value="1"/>
</dbReference>
<evidence type="ECO:0000313" key="8">
    <source>
        <dbReference type="Proteomes" id="UP000049077"/>
    </source>
</evidence>
<dbReference type="PROSITE" id="PS50931">
    <property type="entry name" value="HTH_LYSR"/>
    <property type="match status" value="1"/>
</dbReference>
<evidence type="ECO:0000256" key="4">
    <source>
        <dbReference type="ARBA" id="ARBA00023163"/>
    </source>
</evidence>
<evidence type="ECO:0000256" key="1">
    <source>
        <dbReference type="ARBA" id="ARBA00009437"/>
    </source>
</evidence>
<dbReference type="EMBL" id="CCJV01000076">
    <property type="protein sequence ID" value="CDT22650.1"/>
    <property type="molecule type" value="Genomic_DNA"/>
</dbReference>
<dbReference type="Pfam" id="PF03466">
    <property type="entry name" value="LysR_substrate"/>
    <property type="match status" value="1"/>
</dbReference>
<sequence length="301" mass="32630">MKTLKKTLPLDTLQILDVLQREGTFSAASAHLNRSVSALSYQIQKLEEDLGILILDRSGHRAVFTQVGQMLVENGRQLLAGSDELINQVQRFSSGWESELFVSYDGIIGQDIALSLIADMATECSTQLYVQEDILSGGWEALISGKADILISSMPNIELPNTVNIKTIGSVEMIWVAAKNAPILSEPNPLSESTRRGHTIIAVADTAKSAPKTTKNILLNQKTSTVSSMSSKLTAIQRNLGIGTLPKQLISAELEAGSLVEIGHARTVDIVLAWQIGNMGKAKTLALKKLEKCWRASAQTH</sequence>
<accession>A0A4R3P2J6</accession>
<reference evidence="7 8" key="2">
    <citation type="submission" date="2014-06" db="EMBL/GenBank/DDBJ databases">
        <authorList>
            <person name="Le Roux F."/>
        </authorList>
    </citation>
    <scope>NUCLEOTIDE SEQUENCE</scope>
    <source>
        <strain evidence="6 8">J5-4</strain>
        <strain evidence="7">J5-5</strain>
    </source>
</reference>
<comment type="similarity">
    <text evidence="1">Belongs to the LysR transcriptional regulatory family.</text>
</comment>
<dbReference type="AlphaFoldDB" id="A0A4R3P2J6"/>
<dbReference type="Gene3D" id="3.40.190.290">
    <property type="match status" value="1"/>
</dbReference>
<dbReference type="SUPFAM" id="SSF46785">
    <property type="entry name" value="Winged helix' DNA-binding domain"/>
    <property type="match status" value="1"/>
</dbReference>
<keyword evidence="3" id="KW-0238">DNA-binding</keyword>
<feature type="domain" description="HTH lysR-type" evidence="5">
    <location>
        <begin position="8"/>
        <end position="65"/>
    </location>
</feature>
<evidence type="ECO:0000256" key="3">
    <source>
        <dbReference type="ARBA" id="ARBA00023125"/>
    </source>
</evidence>
<keyword evidence="2" id="KW-0805">Transcription regulation</keyword>
<dbReference type="OrthoDB" id="5293066at2"/>
<dbReference type="Pfam" id="PF00126">
    <property type="entry name" value="HTH_1"/>
    <property type="match status" value="1"/>
</dbReference>
<dbReference type="GeneID" id="93903206"/>
<dbReference type="InterPro" id="IPR005119">
    <property type="entry name" value="LysR_subst-bd"/>
</dbReference>
<dbReference type="GO" id="GO:0003700">
    <property type="term" value="F:DNA-binding transcription factor activity"/>
    <property type="evidence" value="ECO:0007669"/>
    <property type="project" value="InterPro"/>
</dbReference>
<dbReference type="Proteomes" id="UP000049077">
    <property type="component" value="Unassembled WGS sequence"/>
</dbReference>
<keyword evidence="8" id="KW-1185">Reference proteome</keyword>
<evidence type="ECO:0000313" key="9">
    <source>
        <dbReference type="Proteomes" id="UP000049495"/>
    </source>
</evidence>
<organism evidence="7 9">
    <name type="scientific">Vibrio crassostreae</name>
    <dbReference type="NCBI Taxonomy" id="246167"/>
    <lineage>
        <taxon>Bacteria</taxon>
        <taxon>Pseudomonadati</taxon>
        <taxon>Pseudomonadota</taxon>
        <taxon>Gammaproteobacteria</taxon>
        <taxon>Vibrionales</taxon>
        <taxon>Vibrionaceae</taxon>
        <taxon>Vibrio</taxon>
    </lineage>
</organism>
<dbReference type="InterPro" id="IPR036388">
    <property type="entry name" value="WH-like_DNA-bd_sf"/>
</dbReference>
<gene>
    <name evidence="6" type="ORF">VCR4J5_1260012</name>
    <name evidence="7" type="ORF">VCR5J5_180165</name>
</gene>
<dbReference type="PANTHER" id="PTHR30126:SF22">
    <property type="entry name" value="HTH-TYPE TRANSCRIPTIONAL REGULATOR YHAJ-RELATED"/>
    <property type="match status" value="1"/>
</dbReference>
<evidence type="ECO:0000313" key="6">
    <source>
        <dbReference type="EMBL" id="CDS96935.1"/>
    </source>
</evidence>
<keyword evidence="4" id="KW-0804">Transcription</keyword>
<proteinExistence type="inferred from homology"/>
<dbReference type="PANTHER" id="PTHR30126">
    <property type="entry name" value="HTH-TYPE TRANSCRIPTIONAL REGULATOR"/>
    <property type="match status" value="1"/>
</dbReference>
<dbReference type="Proteomes" id="UP000049495">
    <property type="component" value="Unassembled WGS sequence"/>
</dbReference>
<evidence type="ECO:0000313" key="7">
    <source>
        <dbReference type="EMBL" id="CDT22650.1"/>
    </source>
</evidence>
<dbReference type="InterPro" id="IPR000847">
    <property type="entry name" value="LysR_HTH_N"/>
</dbReference>